<keyword evidence="3" id="KW-1185">Reference proteome</keyword>
<evidence type="ECO:0000256" key="1">
    <source>
        <dbReference type="SAM" id="MobiDB-lite"/>
    </source>
</evidence>
<reference evidence="2 3" key="1">
    <citation type="submission" date="2019-03" db="EMBL/GenBank/DDBJ databases">
        <title>First draft genome of Liparis tanakae, snailfish: a comprehensive survey of snailfish specific genes.</title>
        <authorList>
            <person name="Kim W."/>
            <person name="Song I."/>
            <person name="Jeong J.-H."/>
            <person name="Kim D."/>
            <person name="Kim S."/>
            <person name="Ryu S."/>
            <person name="Song J.Y."/>
            <person name="Lee S.K."/>
        </authorList>
    </citation>
    <scope>NUCLEOTIDE SEQUENCE [LARGE SCALE GENOMIC DNA]</scope>
    <source>
        <tissue evidence="2">Muscle</tissue>
    </source>
</reference>
<gene>
    <name evidence="2" type="ORF">EYF80_059213</name>
</gene>
<sequence length="70" mass="7319">MQACQMNGLPPSSPPPAPTADCSAAGDRMTEGWRTVISTRVVLSLTGSPSSYATTSSCRSHTQPGQHTTR</sequence>
<dbReference type="AlphaFoldDB" id="A0A4Z2EPC8"/>
<organism evidence="2 3">
    <name type="scientific">Liparis tanakae</name>
    <name type="common">Tanaka's snailfish</name>
    <dbReference type="NCBI Taxonomy" id="230148"/>
    <lineage>
        <taxon>Eukaryota</taxon>
        <taxon>Metazoa</taxon>
        <taxon>Chordata</taxon>
        <taxon>Craniata</taxon>
        <taxon>Vertebrata</taxon>
        <taxon>Euteleostomi</taxon>
        <taxon>Actinopterygii</taxon>
        <taxon>Neopterygii</taxon>
        <taxon>Teleostei</taxon>
        <taxon>Neoteleostei</taxon>
        <taxon>Acanthomorphata</taxon>
        <taxon>Eupercaria</taxon>
        <taxon>Perciformes</taxon>
        <taxon>Cottioidei</taxon>
        <taxon>Cottales</taxon>
        <taxon>Liparidae</taxon>
        <taxon>Liparis</taxon>
    </lineage>
</organism>
<feature type="region of interest" description="Disordered" evidence="1">
    <location>
        <begin position="48"/>
        <end position="70"/>
    </location>
</feature>
<name>A0A4Z2EPC8_9TELE</name>
<dbReference type="Proteomes" id="UP000314294">
    <property type="component" value="Unassembled WGS sequence"/>
</dbReference>
<evidence type="ECO:0000313" key="3">
    <source>
        <dbReference type="Proteomes" id="UP000314294"/>
    </source>
</evidence>
<dbReference type="EMBL" id="SRLO01004273">
    <property type="protein sequence ID" value="TNN30635.1"/>
    <property type="molecule type" value="Genomic_DNA"/>
</dbReference>
<accession>A0A4Z2EPC8</accession>
<proteinExistence type="predicted"/>
<evidence type="ECO:0000313" key="2">
    <source>
        <dbReference type="EMBL" id="TNN30635.1"/>
    </source>
</evidence>
<protein>
    <submittedName>
        <fullName evidence="2">Uncharacterized protein</fullName>
    </submittedName>
</protein>
<feature type="region of interest" description="Disordered" evidence="1">
    <location>
        <begin position="1"/>
        <end position="25"/>
    </location>
</feature>
<comment type="caution">
    <text evidence="2">The sequence shown here is derived from an EMBL/GenBank/DDBJ whole genome shotgun (WGS) entry which is preliminary data.</text>
</comment>